<geneLocation type="plasmid" evidence="1 2">
    <name>pUW774mp</name>
</geneLocation>
<organism evidence="1 2">
    <name type="scientific">Ralstonia solanacearum</name>
    <name type="common">Pseudomonas solanacearum</name>
    <dbReference type="NCBI Taxonomy" id="305"/>
    <lineage>
        <taxon>Bacteria</taxon>
        <taxon>Pseudomonadati</taxon>
        <taxon>Pseudomonadota</taxon>
        <taxon>Betaproteobacteria</taxon>
        <taxon>Burkholderiales</taxon>
        <taxon>Burkholderiaceae</taxon>
        <taxon>Ralstonia</taxon>
        <taxon>Ralstonia solanacearum species complex</taxon>
    </lineage>
</organism>
<gene>
    <name evidence="1" type="ORF">HF909_22345</name>
</gene>
<dbReference type="AlphaFoldDB" id="A0AA92QDH4"/>
<proteinExistence type="predicted"/>
<keyword evidence="1" id="KW-0614">Plasmid</keyword>
<accession>A0AA92QDH4</accession>
<dbReference type="InterPro" id="IPR021804">
    <property type="entry name" value="DUF3375"/>
</dbReference>
<reference evidence="2" key="1">
    <citation type="submission" date="2020-04" db="EMBL/GenBank/DDBJ databases">
        <title>Ralstonia solanacearum UW576, UW763, UW773, and UW774.</title>
        <authorList>
            <person name="Steidl O."/>
            <person name="Truchon A."/>
            <person name="Allen C."/>
        </authorList>
    </citation>
    <scope>NUCLEOTIDE SEQUENCE [LARGE SCALE GENOMIC DNA]</scope>
    <source>
        <strain evidence="2">UW774</strain>
        <plasmid evidence="2">pUW774mp</plasmid>
    </source>
</reference>
<dbReference type="Proteomes" id="UP000593970">
    <property type="component" value="Plasmid pUW774mp"/>
</dbReference>
<protein>
    <submittedName>
        <fullName evidence="1">DUF3375 domain-containing protein</fullName>
    </submittedName>
</protein>
<evidence type="ECO:0000313" key="1">
    <source>
        <dbReference type="EMBL" id="QOK99107.1"/>
    </source>
</evidence>
<name>A0AA92QDH4_RALSL</name>
<dbReference type="EMBL" id="CP051170">
    <property type="protein sequence ID" value="QOK99107.1"/>
    <property type="molecule type" value="Genomic_DNA"/>
</dbReference>
<evidence type="ECO:0000313" key="2">
    <source>
        <dbReference type="Proteomes" id="UP000593970"/>
    </source>
</evidence>
<dbReference type="Pfam" id="PF11855">
    <property type="entry name" value="DUF3375"/>
    <property type="match status" value="1"/>
</dbReference>
<sequence>MDQDWKQRTYQYVQSRRQHPAWQLLAARSAPLVLSCLQSLFEKSHDGIEAEAAEQGLTVLLEQHANSDEFGVDPDVDCAALARKELRGWIRRALLIEREGRLYATDALEEALRFVAALDGRLMTSTASRLSIVQREIENLESSLNPDPRSRSRYLERKIQELERELDDVKAGKVHVVTESEAVEGIREIYSLAISLRADFRRVEDSYREADQALRQSIVSERNHRGAIVDKLLNSHDELLETPEGKVFRGFQQQLGRSAELDAMKHRLREILRHPAARSTLNPAQQHELRWLIIRLIDESAVVIRARARSERDVKGFLRTGLAAEHHRVGELIGDILRQALALDWQSASVRGMGSSLPPVAISVAGLPLVERLRFKVIEEEAQELLELRAQSMDPQTMDDAFWEALDGLDRQALYERTLALLEQSGESMGIAELARQLPPTHDLETIALWLSMAREAEAPVSERRESVDVVGRDGVPLRFSVPEVELSFEQMRGLDMEL</sequence>